<name>A0A2M6WZ84_9BACT</name>
<organism evidence="1 2">
    <name type="scientific">Candidatus Andersenbacteria bacterium CG10_big_fil_rev_8_21_14_0_10_54_11</name>
    <dbReference type="NCBI Taxonomy" id="1974485"/>
    <lineage>
        <taxon>Bacteria</taxon>
        <taxon>Candidatus Anderseniibacteriota</taxon>
    </lineage>
</organism>
<reference evidence="2" key="1">
    <citation type="submission" date="2017-09" db="EMBL/GenBank/DDBJ databases">
        <title>Depth-based differentiation of microbial function through sediment-hosted aquifers and enrichment of novel symbionts in the deep terrestrial subsurface.</title>
        <authorList>
            <person name="Probst A.J."/>
            <person name="Ladd B."/>
            <person name="Jarett J.K."/>
            <person name="Geller-Mcgrath D.E."/>
            <person name="Sieber C.M.K."/>
            <person name="Emerson J.B."/>
            <person name="Anantharaman K."/>
            <person name="Thomas B.C."/>
            <person name="Malmstrom R."/>
            <person name="Stieglmeier M."/>
            <person name="Klingl A."/>
            <person name="Woyke T."/>
            <person name="Ryan C.M."/>
            <person name="Banfield J.F."/>
        </authorList>
    </citation>
    <scope>NUCLEOTIDE SEQUENCE [LARGE SCALE GENOMIC DNA]</scope>
</reference>
<accession>A0A2M6WZ84</accession>
<comment type="caution">
    <text evidence="1">The sequence shown here is derived from an EMBL/GenBank/DDBJ whole genome shotgun (WGS) entry which is preliminary data.</text>
</comment>
<gene>
    <name evidence="1" type="ORF">COT71_02670</name>
</gene>
<dbReference type="EMBL" id="PEZP01000032">
    <property type="protein sequence ID" value="PIT98086.1"/>
    <property type="molecule type" value="Genomic_DNA"/>
</dbReference>
<evidence type="ECO:0000313" key="1">
    <source>
        <dbReference type="EMBL" id="PIT98086.1"/>
    </source>
</evidence>
<sequence>MRAYTEAGAGEVQSGEKARNFITVRVSEEARPWPAEKAGYVGRVLPAWKSFGQETAGLLH</sequence>
<evidence type="ECO:0000313" key="2">
    <source>
        <dbReference type="Proteomes" id="UP000230731"/>
    </source>
</evidence>
<proteinExistence type="predicted"/>
<dbReference type="Proteomes" id="UP000230731">
    <property type="component" value="Unassembled WGS sequence"/>
</dbReference>
<dbReference type="AlphaFoldDB" id="A0A2M6WZ84"/>
<protein>
    <submittedName>
        <fullName evidence="1">Uncharacterized protein</fullName>
    </submittedName>
</protein>